<dbReference type="PATRIC" id="fig|1502.177.peg.3418"/>
<gene>
    <name evidence="1" type="ORF">JFP838_pA0210</name>
</gene>
<evidence type="ECO:0000313" key="1">
    <source>
        <dbReference type="EMBL" id="AMN31126.1"/>
    </source>
</evidence>
<accession>A0A140GRG7</accession>
<organism evidence="1 2">
    <name type="scientific">Clostridium perfringens</name>
    <dbReference type="NCBI Taxonomy" id="1502"/>
    <lineage>
        <taxon>Bacteria</taxon>
        <taxon>Bacillati</taxon>
        <taxon>Bacillota</taxon>
        <taxon>Clostridia</taxon>
        <taxon>Eubacteriales</taxon>
        <taxon>Clostridiaceae</taxon>
        <taxon>Clostridium</taxon>
    </lineage>
</organism>
<reference evidence="1 2" key="1">
    <citation type="journal article" date="2016" name="PLoS ONE">
        <title>Plasmid Characterization and Chromosome Analysis of Two netF+ Clostridium perfringens Isolates Associated with Foal and Canine Necrotizing Enteritis.</title>
        <authorList>
            <person name="Mehdizadeh Gohari I."/>
            <person name="Kropinski A.M."/>
            <person name="Weese S.J."/>
            <person name="Parreira V.R."/>
            <person name="Whitehead A.E."/>
            <person name="Boerlin P."/>
            <person name="Prescott J.F."/>
        </authorList>
    </citation>
    <scope>NUCLEOTIDE SEQUENCE [LARGE SCALE GENOMIC DNA]</scope>
    <source>
        <strain evidence="1 2">JP838</strain>
        <plasmid evidence="2">Plasmid pJFP838A</plasmid>
    </source>
</reference>
<name>A0A140GRG7_CLOPF</name>
<evidence type="ECO:0000313" key="2">
    <source>
        <dbReference type="Proteomes" id="UP000070260"/>
    </source>
</evidence>
<keyword evidence="1" id="KW-0614">Plasmid</keyword>
<protein>
    <submittedName>
        <fullName evidence="1">Uncharacterized protein</fullName>
    </submittedName>
</protein>
<proteinExistence type="predicted"/>
<dbReference type="AlphaFoldDB" id="A0A140GRG7"/>
<dbReference type="EMBL" id="CP013615">
    <property type="protein sequence ID" value="AMN31126.1"/>
    <property type="molecule type" value="Genomic_DNA"/>
</dbReference>
<dbReference type="Proteomes" id="UP000070260">
    <property type="component" value="Plasmid pJFP838A"/>
</dbReference>
<geneLocation type="plasmid" evidence="1 2">
    <name>pJFP838A</name>
</geneLocation>
<sequence length="184" mass="21875">MINSNIINEKGLNVIRHADELHKVVIDVKHSKPNATIIKEALLLKIEKDFKKADSDLILKVLDSYENFEKEFLKKPRFKKSKEELKNELYSKLINKIRTTRSWKYSSEYYKMPNNMYITDDNNNIFLNVPIILGANFINSYLTNIPKEKYENLLKKDGFLDSYVRYRYIPKLNKVIERCKGYWG</sequence>
<dbReference type="RefSeq" id="WP_061429724.1">
    <property type="nucleotide sequence ID" value="NZ_CP013615.1"/>
</dbReference>